<dbReference type="OrthoDB" id="3541267at2"/>
<keyword evidence="3" id="KW-1185">Reference proteome</keyword>
<feature type="region of interest" description="Disordered" evidence="1">
    <location>
        <begin position="1"/>
        <end position="24"/>
    </location>
</feature>
<accession>A0A225CXZ5</accession>
<evidence type="ECO:0000313" key="2">
    <source>
        <dbReference type="EMBL" id="OWK34240.1"/>
    </source>
</evidence>
<protein>
    <submittedName>
        <fullName evidence="2">Uncharacterized protein</fullName>
    </submittedName>
</protein>
<proteinExistence type="predicted"/>
<comment type="caution">
    <text evidence="2">The sequence shown here is derived from an EMBL/GenBank/DDBJ whole genome shotgun (WGS) entry which is preliminary data.</text>
</comment>
<gene>
    <name evidence="2" type="ORF">FRUB_10211</name>
</gene>
<sequence length="150" mass="16969">MDVSQMRAGGEPVSEQPPPVPNDGPDLWLVVIDWMQKRRIKGIEQYHTPLQPFNGRDADWDAIEESLDRLVYDAQKLFENRAMKKRVAELEAALRPFADRHRLGWPTQHAVMVPVTVTGSTQIMADAIVNISVKMLPAFERAAELLAPKE</sequence>
<name>A0A225CXZ5_9BACT</name>
<dbReference type="RefSeq" id="WP_088260539.1">
    <property type="nucleotide sequence ID" value="NZ_NIDE01000020.1"/>
</dbReference>
<dbReference type="EMBL" id="NIDE01000020">
    <property type="protein sequence ID" value="OWK34240.1"/>
    <property type="molecule type" value="Genomic_DNA"/>
</dbReference>
<dbReference type="Proteomes" id="UP000214646">
    <property type="component" value="Unassembled WGS sequence"/>
</dbReference>
<organism evidence="2 3">
    <name type="scientific">Fimbriiglobus ruber</name>
    <dbReference type="NCBI Taxonomy" id="1908690"/>
    <lineage>
        <taxon>Bacteria</taxon>
        <taxon>Pseudomonadati</taxon>
        <taxon>Planctomycetota</taxon>
        <taxon>Planctomycetia</taxon>
        <taxon>Gemmatales</taxon>
        <taxon>Gemmataceae</taxon>
        <taxon>Fimbriiglobus</taxon>
    </lineage>
</organism>
<evidence type="ECO:0000313" key="3">
    <source>
        <dbReference type="Proteomes" id="UP000214646"/>
    </source>
</evidence>
<reference evidence="3" key="1">
    <citation type="submission" date="2017-06" db="EMBL/GenBank/DDBJ databases">
        <title>Genome analysis of Fimbriiglobus ruber SP5, the first member of the order Planctomycetales with confirmed chitinolytic capability.</title>
        <authorList>
            <person name="Ravin N.V."/>
            <person name="Rakitin A.L."/>
            <person name="Ivanova A.A."/>
            <person name="Beletsky A.V."/>
            <person name="Kulichevskaya I.S."/>
            <person name="Mardanov A.V."/>
            <person name="Dedysh S.N."/>
        </authorList>
    </citation>
    <scope>NUCLEOTIDE SEQUENCE [LARGE SCALE GENOMIC DNA]</scope>
    <source>
        <strain evidence="3">SP5</strain>
    </source>
</reference>
<evidence type="ECO:0000256" key="1">
    <source>
        <dbReference type="SAM" id="MobiDB-lite"/>
    </source>
</evidence>
<dbReference type="AlphaFoldDB" id="A0A225CXZ5"/>